<protein>
    <recommendedName>
        <fullName evidence="3">Ig-like domain-containing protein</fullName>
    </recommendedName>
</protein>
<dbReference type="PhylomeDB" id="B3MEF7"/>
<dbReference type="OrthoDB" id="8002045at2759"/>
<dbReference type="HOGENOM" id="CLU_1171730_0_0_1"/>
<dbReference type="InterPro" id="IPR007110">
    <property type="entry name" value="Ig-like_dom"/>
</dbReference>
<name>B3MEF7_DROAN</name>
<dbReference type="FunCoup" id="B3MEF7">
    <property type="interactions" value="9"/>
</dbReference>
<dbReference type="STRING" id="7217.B3MEF7"/>
<feature type="compositionally biased region" description="Gly residues" evidence="1">
    <location>
        <begin position="35"/>
        <end position="53"/>
    </location>
</feature>
<organism evidence="4 5">
    <name type="scientific">Drosophila ananassae</name>
    <name type="common">Fruit fly</name>
    <dbReference type="NCBI Taxonomy" id="7217"/>
    <lineage>
        <taxon>Eukaryota</taxon>
        <taxon>Metazoa</taxon>
        <taxon>Ecdysozoa</taxon>
        <taxon>Arthropoda</taxon>
        <taxon>Hexapoda</taxon>
        <taxon>Insecta</taxon>
        <taxon>Pterygota</taxon>
        <taxon>Neoptera</taxon>
        <taxon>Endopterygota</taxon>
        <taxon>Diptera</taxon>
        <taxon>Brachycera</taxon>
        <taxon>Muscomorpha</taxon>
        <taxon>Ephydroidea</taxon>
        <taxon>Drosophilidae</taxon>
        <taxon>Drosophila</taxon>
        <taxon>Sophophora</taxon>
    </lineage>
</organism>
<dbReference type="Proteomes" id="UP000007801">
    <property type="component" value="Unassembled WGS sequence"/>
</dbReference>
<feature type="compositionally biased region" description="Pro residues" evidence="1">
    <location>
        <begin position="191"/>
        <end position="209"/>
    </location>
</feature>
<proteinExistence type="predicted"/>
<dbReference type="AlphaFoldDB" id="B3MEF7"/>
<keyword evidence="5" id="KW-1185">Reference proteome</keyword>
<evidence type="ECO:0000259" key="3">
    <source>
        <dbReference type="PROSITE" id="PS50835"/>
    </source>
</evidence>
<gene>
    <name evidence="4" type="primary">Dana\GF11888</name>
    <name evidence="4" type="synonym">dana_GLEANR_11907</name>
    <name evidence="4" type="ORF">GF11888</name>
</gene>
<evidence type="ECO:0000313" key="4">
    <source>
        <dbReference type="EMBL" id="EDV36563.1"/>
    </source>
</evidence>
<dbReference type="SMR" id="B3MEF7"/>
<dbReference type="OMA" id="NYNAQHH"/>
<evidence type="ECO:0000313" key="5">
    <source>
        <dbReference type="Proteomes" id="UP000007801"/>
    </source>
</evidence>
<feature type="domain" description="Ig-like" evidence="3">
    <location>
        <begin position="92"/>
        <end position="184"/>
    </location>
</feature>
<dbReference type="eggNOG" id="ENOG502T6WG">
    <property type="taxonomic scope" value="Eukaryota"/>
</dbReference>
<feature type="signal peptide" evidence="2">
    <location>
        <begin position="1"/>
        <end position="22"/>
    </location>
</feature>
<accession>B3MEF7</accession>
<sequence>MRHLWLLLLIACGSIHFPGVLTLPEAHPAKSSAAAGGGNGGGAGGGAGGGGGATAQTSGEPGSELGDYDEEEPQKAPGNLAKSTPSPKLPAPFFNQKAVDVYVPDNATRVKLECPVKNYDAERHVILWYKDANQLSNGEKLMNNIYSLDNQFSLSVPLNSTTTSATELRFSCSVMPQNVRQQVTIRFGPEPSTPAPAVDPSPDATPPPAHDSATDFRRDIGLWPAATLLLAAIQVAGQALY</sequence>
<feature type="region of interest" description="Disordered" evidence="1">
    <location>
        <begin position="29"/>
        <end position="89"/>
    </location>
</feature>
<evidence type="ECO:0000256" key="2">
    <source>
        <dbReference type="SAM" id="SignalP"/>
    </source>
</evidence>
<dbReference type="KEGG" id="dan:6494749"/>
<feature type="chain" id="PRO_5002792688" description="Ig-like domain-containing protein" evidence="2">
    <location>
        <begin position="23"/>
        <end position="241"/>
    </location>
</feature>
<dbReference type="GeneID" id="6494749"/>
<evidence type="ECO:0000256" key="1">
    <source>
        <dbReference type="SAM" id="MobiDB-lite"/>
    </source>
</evidence>
<dbReference type="InParanoid" id="B3MEF7"/>
<keyword evidence="2" id="KW-0732">Signal</keyword>
<feature type="region of interest" description="Disordered" evidence="1">
    <location>
        <begin position="187"/>
        <end position="215"/>
    </location>
</feature>
<dbReference type="Gene3D" id="2.60.40.10">
    <property type="entry name" value="Immunoglobulins"/>
    <property type="match status" value="1"/>
</dbReference>
<dbReference type="SUPFAM" id="SSF48726">
    <property type="entry name" value="Immunoglobulin"/>
    <property type="match status" value="1"/>
</dbReference>
<dbReference type="EMBL" id="CH902619">
    <property type="protein sequence ID" value="EDV36563.1"/>
    <property type="molecule type" value="Genomic_DNA"/>
</dbReference>
<reference evidence="4 5" key="1">
    <citation type="journal article" date="2007" name="Nature">
        <title>Evolution of genes and genomes on the Drosophila phylogeny.</title>
        <authorList>
            <consortium name="Drosophila 12 Genomes Consortium"/>
            <person name="Clark A.G."/>
            <person name="Eisen M.B."/>
            <person name="Smith D.R."/>
            <person name="Bergman C.M."/>
            <person name="Oliver B."/>
            <person name="Markow T.A."/>
            <person name="Kaufman T.C."/>
            <person name="Kellis M."/>
            <person name="Gelbart W."/>
            <person name="Iyer V.N."/>
            <person name="Pollard D.A."/>
            <person name="Sackton T.B."/>
            <person name="Larracuente A.M."/>
            <person name="Singh N.D."/>
            <person name="Abad J.P."/>
            <person name="Abt D.N."/>
            <person name="Adryan B."/>
            <person name="Aguade M."/>
            <person name="Akashi H."/>
            <person name="Anderson W.W."/>
            <person name="Aquadro C.F."/>
            <person name="Ardell D.H."/>
            <person name="Arguello R."/>
            <person name="Artieri C.G."/>
            <person name="Barbash D.A."/>
            <person name="Barker D."/>
            <person name="Barsanti P."/>
            <person name="Batterham P."/>
            <person name="Batzoglou S."/>
            <person name="Begun D."/>
            <person name="Bhutkar A."/>
            <person name="Blanco E."/>
            <person name="Bosak S.A."/>
            <person name="Bradley R.K."/>
            <person name="Brand A.D."/>
            <person name="Brent M.R."/>
            <person name="Brooks A.N."/>
            <person name="Brown R.H."/>
            <person name="Butlin R.K."/>
            <person name="Caggese C."/>
            <person name="Calvi B.R."/>
            <person name="Bernardo de Carvalho A."/>
            <person name="Caspi A."/>
            <person name="Castrezana S."/>
            <person name="Celniker S.E."/>
            <person name="Chang J.L."/>
            <person name="Chapple C."/>
            <person name="Chatterji S."/>
            <person name="Chinwalla A."/>
            <person name="Civetta A."/>
            <person name="Clifton S.W."/>
            <person name="Comeron J.M."/>
            <person name="Costello J.C."/>
            <person name="Coyne J.A."/>
            <person name="Daub J."/>
            <person name="David R.G."/>
            <person name="Delcher A.L."/>
            <person name="Delehaunty K."/>
            <person name="Do C.B."/>
            <person name="Ebling H."/>
            <person name="Edwards K."/>
            <person name="Eickbush T."/>
            <person name="Evans J.D."/>
            <person name="Filipski A."/>
            <person name="Findeiss S."/>
            <person name="Freyhult E."/>
            <person name="Fulton L."/>
            <person name="Fulton R."/>
            <person name="Garcia A.C."/>
            <person name="Gardiner A."/>
            <person name="Garfield D.A."/>
            <person name="Garvin B.E."/>
            <person name="Gibson G."/>
            <person name="Gilbert D."/>
            <person name="Gnerre S."/>
            <person name="Godfrey J."/>
            <person name="Good R."/>
            <person name="Gotea V."/>
            <person name="Gravely B."/>
            <person name="Greenberg A.J."/>
            <person name="Griffiths-Jones S."/>
            <person name="Gross S."/>
            <person name="Guigo R."/>
            <person name="Gustafson E.A."/>
            <person name="Haerty W."/>
            <person name="Hahn M.W."/>
            <person name="Halligan D.L."/>
            <person name="Halpern A.L."/>
            <person name="Halter G.M."/>
            <person name="Han M.V."/>
            <person name="Heger A."/>
            <person name="Hillier L."/>
            <person name="Hinrichs A.S."/>
            <person name="Holmes I."/>
            <person name="Hoskins R.A."/>
            <person name="Hubisz M.J."/>
            <person name="Hultmark D."/>
            <person name="Huntley M.A."/>
            <person name="Jaffe D.B."/>
            <person name="Jagadeeshan S."/>
            <person name="Jeck W.R."/>
            <person name="Johnson J."/>
            <person name="Jones C.D."/>
            <person name="Jordan W.C."/>
            <person name="Karpen G.H."/>
            <person name="Kataoka E."/>
            <person name="Keightley P.D."/>
            <person name="Kheradpour P."/>
            <person name="Kirkness E.F."/>
            <person name="Koerich L.B."/>
            <person name="Kristiansen K."/>
            <person name="Kudrna D."/>
            <person name="Kulathinal R.J."/>
            <person name="Kumar S."/>
            <person name="Kwok R."/>
            <person name="Lander E."/>
            <person name="Langley C.H."/>
            <person name="Lapoint R."/>
            <person name="Lazzaro B.P."/>
            <person name="Lee S.J."/>
            <person name="Levesque L."/>
            <person name="Li R."/>
            <person name="Lin C.F."/>
            <person name="Lin M.F."/>
            <person name="Lindblad-Toh K."/>
            <person name="Llopart A."/>
            <person name="Long M."/>
            <person name="Low L."/>
            <person name="Lozovsky E."/>
            <person name="Lu J."/>
            <person name="Luo M."/>
            <person name="Machado C.A."/>
            <person name="Makalowski W."/>
            <person name="Marzo M."/>
            <person name="Matsuda M."/>
            <person name="Matzkin L."/>
            <person name="McAllister B."/>
            <person name="McBride C.S."/>
            <person name="McKernan B."/>
            <person name="McKernan K."/>
            <person name="Mendez-Lago M."/>
            <person name="Minx P."/>
            <person name="Mollenhauer M.U."/>
            <person name="Montooth K."/>
            <person name="Mount S.M."/>
            <person name="Mu X."/>
            <person name="Myers E."/>
            <person name="Negre B."/>
            <person name="Newfeld S."/>
            <person name="Nielsen R."/>
            <person name="Noor M.A."/>
            <person name="O'Grady P."/>
            <person name="Pachter L."/>
            <person name="Papaceit M."/>
            <person name="Parisi M.J."/>
            <person name="Parisi M."/>
            <person name="Parts L."/>
            <person name="Pedersen J.S."/>
            <person name="Pesole G."/>
            <person name="Phillippy A.M."/>
            <person name="Ponting C.P."/>
            <person name="Pop M."/>
            <person name="Porcelli D."/>
            <person name="Powell J.R."/>
            <person name="Prohaska S."/>
            <person name="Pruitt K."/>
            <person name="Puig M."/>
            <person name="Quesneville H."/>
            <person name="Ram K.R."/>
            <person name="Rand D."/>
            <person name="Rasmussen M.D."/>
            <person name="Reed L.K."/>
            <person name="Reenan R."/>
            <person name="Reily A."/>
            <person name="Remington K.A."/>
            <person name="Rieger T.T."/>
            <person name="Ritchie M.G."/>
            <person name="Robin C."/>
            <person name="Rogers Y.H."/>
            <person name="Rohde C."/>
            <person name="Rozas J."/>
            <person name="Rubenfield M.J."/>
            <person name="Ruiz A."/>
            <person name="Russo S."/>
            <person name="Salzberg S.L."/>
            <person name="Sanchez-Gracia A."/>
            <person name="Saranga D.J."/>
            <person name="Sato H."/>
            <person name="Schaeffer S.W."/>
            <person name="Schatz M.C."/>
            <person name="Schlenke T."/>
            <person name="Schwartz R."/>
            <person name="Segarra C."/>
            <person name="Singh R.S."/>
            <person name="Sirot L."/>
            <person name="Sirota M."/>
            <person name="Sisneros N.B."/>
            <person name="Smith C.D."/>
            <person name="Smith T.F."/>
            <person name="Spieth J."/>
            <person name="Stage D.E."/>
            <person name="Stark A."/>
            <person name="Stephan W."/>
            <person name="Strausberg R.L."/>
            <person name="Strempel S."/>
            <person name="Sturgill D."/>
            <person name="Sutton G."/>
            <person name="Sutton G.G."/>
            <person name="Tao W."/>
            <person name="Teichmann S."/>
            <person name="Tobari Y.N."/>
            <person name="Tomimura Y."/>
            <person name="Tsolas J.M."/>
            <person name="Valente V.L."/>
            <person name="Venter E."/>
            <person name="Venter J.C."/>
            <person name="Vicario S."/>
            <person name="Vieira F.G."/>
            <person name="Vilella A.J."/>
            <person name="Villasante A."/>
            <person name="Walenz B."/>
            <person name="Wang J."/>
            <person name="Wasserman M."/>
            <person name="Watts T."/>
            <person name="Wilson D."/>
            <person name="Wilson R.K."/>
            <person name="Wing R.A."/>
            <person name="Wolfner M.F."/>
            <person name="Wong A."/>
            <person name="Wong G.K."/>
            <person name="Wu C.I."/>
            <person name="Wu G."/>
            <person name="Yamamoto D."/>
            <person name="Yang H.P."/>
            <person name="Yang S.P."/>
            <person name="Yorke J.A."/>
            <person name="Yoshida K."/>
            <person name="Zdobnov E."/>
            <person name="Zhang P."/>
            <person name="Zhang Y."/>
            <person name="Zimin A.V."/>
            <person name="Baldwin J."/>
            <person name="Abdouelleil A."/>
            <person name="Abdulkadir J."/>
            <person name="Abebe A."/>
            <person name="Abera B."/>
            <person name="Abreu J."/>
            <person name="Acer S.C."/>
            <person name="Aftuck L."/>
            <person name="Alexander A."/>
            <person name="An P."/>
            <person name="Anderson E."/>
            <person name="Anderson S."/>
            <person name="Arachi H."/>
            <person name="Azer M."/>
            <person name="Bachantsang P."/>
            <person name="Barry A."/>
            <person name="Bayul T."/>
            <person name="Berlin A."/>
            <person name="Bessette D."/>
            <person name="Bloom T."/>
            <person name="Blye J."/>
            <person name="Boguslavskiy L."/>
            <person name="Bonnet C."/>
            <person name="Boukhgalter B."/>
            <person name="Bourzgui I."/>
            <person name="Brown A."/>
            <person name="Cahill P."/>
            <person name="Channer S."/>
            <person name="Cheshatsang Y."/>
            <person name="Chuda L."/>
            <person name="Citroen M."/>
            <person name="Collymore A."/>
            <person name="Cooke P."/>
            <person name="Costello M."/>
            <person name="D'Aco K."/>
            <person name="Daza R."/>
            <person name="De Haan G."/>
            <person name="DeGray S."/>
            <person name="DeMaso C."/>
            <person name="Dhargay N."/>
            <person name="Dooley K."/>
            <person name="Dooley E."/>
            <person name="Doricent M."/>
            <person name="Dorje P."/>
            <person name="Dorjee K."/>
            <person name="Dupes A."/>
            <person name="Elong R."/>
            <person name="Falk J."/>
            <person name="Farina A."/>
            <person name="Faro S."/>
            <person name="Ferguson D."/>
            <person name="Fisher S."/>
            <person name="Foley C.D."/>
            <person name="Franke A."/>
            <person name="Friedrich D."/>
            <person name="Gadbois L."/>
            <person name="Gearin G."/>
            <person name="Gearin C.R."/>
            <person name="Giannoukos G."/>
            <person name="Goode T."/>
            <person name="Graham J."/>
            <person name="Grandbois E."/>
            <person name="Grewal S."/>
            <person name="Gyaltsen K."/>
            <person name="Hafez N."/>
            <person name="Hagos B."/>
            <person name="Hall J."/>
            <person name="Henson C."/>
            <person name="Hollinger A."/>
            <person name="Honan T."/>
            <person name="Huard M.D."/>
            <person name="Hughes L."/>
            <person name="Hurhula B."/>
            <person name="Husby M.E."/>
            <person name="Kamat A."/>
            <person name="Kanga B."/>
            <person name="Kashin S."/>
            <person name="Khazanovich D."/>
            <person name="Kisner P."/>
            <person name="Lance K."/>
            <person name="Lara M."/>
            <person name="Lee W."/>
            <person name="Lennon N."/>
            <person name="Letendre F."/>
            <person name="LeVine R."/>
            <person name="Lipovsky A."/>
            <person name="Liu X."/>
            <person name="Liu J."/>
            <person name="Liu S."/>
            <person name="Lokyitsang T."/>
            <person name="Lokyitsang Y."/>
            <person name="Lubonja R."/>
            <person name="Lui A."/>
            <person name="MacDonald P."/>
            <person name="Magnisalis V."/>
            <person name="Maru K."/>
            <person name="Matthews C."/>
            <person name="McCusker W."/>
            <person name="McDonough S."/>
            <person name="Mehta T."/>
            <person name="Meldrim J."/>
            <person name="Meneus L."/>
            <person name="Mihai O."/>
            <person name="Mihalev A."/>
            <person name="Mihova T."/>
            <person name="Mittelman R."/>
            <person name="Mlenga V."/>
            <person name="Montmayeur A."/>
            <person name="Mulrain L."/>
            <person name="Navidi A."/>
            <person name="Naylor J."/>
            <person name="Negash T."/>
            <person name="Nguyen T."/>
            <person name="Nguyen N."/>
            <person name="Nicol R."/>
            <person name="Norbu C."/>
            <person name="Norbu N."/>
            <person name="Novod N."/>
            <person name="O'Neill B."/>
            <person name="Osman S."/>
            <person name="Markiewicz E."/>
            <person name="Oyono O.L."/>
            <person name="Patti C."/>
            <person name="Phunkhang P."/>
            <person name="Pierre F."/>
            <person name="Priest M."/>
            <person name="Raghuraman S."/>
            <person name="Rege F."/>
            <person name="Reyes R."/>
            <person name="Rise C."/>
            <person name="Rogov P."/>
            <person name="Ross K."/>
            <person name="Ryan E."/>
            <person name="Settipalli S."/>
            <person name="Shea T."/>
            <person name="Sherpa N."/>
            <person name="Shi L."/>
            <person name="Shih D."/>
            <person name="Sparrow T."/>
            <person name="Spaulding J."/>
            <person name="Stalker J."/>
            <person name="Stange-Thomann N."/>
            <person name="Stavropoulos S."/>
            <person name="Stone C."/>
            <person name="Strader C."/>
            <person name="Tesfaye S."/>
            <person name="Thomson T."/>
            <person name="Thoulutsang Y."/>
            <person name="Thoulutsang D."/>
            <person name="Topham K."/>
            <person name="Topping I."/>
            <person name="Tsamla T."/>
            <person name="Vassiliev H."/>
            <person name="Vo A."/>
            <person name="Wangchuk T."/>
            <person name="Wangdi T."/>
            <person name="Weiand M."/>
            <person name="Wilkinson J."/>
            <person name="Wilson A."/>
            <person name="Yadav S."/>
            <person name="Young G."/>
            <person name="Yu Q."/>
            <person name="Zembek L."/>
            <person name="Zhong D."/>
            <person name="Zimmer A."/>
            <person name="Zwirko Z."/>
            <person name="Jaffe D.B."/>
            <person name="Alvarez P."/>
            <person name="Brockman W."/>
            <person name="Butler J."/>
            <person name="Chin C."/>
            <person name="Gnerre S."/>
            <person name="Grabherr M."/>
            <person name="Kleber M."/>
            <person name="Mauceli E."/>
            <person name="MacCallum I."/>
        </authorList>
    </citation>
    <scope>NUCLEOTIDE SEQUENCE [LARGE SCALE GENOMIC DNA]</scope>
    <source>
        <strain evidence="5">Tucson 14024-0371.13</strain>
    </source>
</reference>
<dbReference type="InterPro" id="IPR036179">
    <property type="entry name" value="Ig-like_dom_sf"/>
</dbReference>
<dbReference type="PROSITE" id="PS50835">
    <property type="entry name" value="IG_LIKE"/>
    <property type="match status" value="1"/>
</dbReference>
<dbReference type="InterPro" id="IPR013783">
    <property type="entry name" value="Ig-like_fold"/>
</dbReference>